<name>A0A3M7KYR9_AUXPR</name>
<sequence>MAEEEVMRVGRRVYVSNLAWKSSWQDLKDHFRSVGEVVYSNVIKDESGRSKGWGIVEFAQPEEAVAAISTLNGTDLGGRTILVREDREDRDIVVHGLPFAYKWQDLKPLFEGVGEIERADIVHGRDGRSRGYGTVRFTTLEAAAAAIEQFNGTELEGRTLSVKLDAYA</sequence>
<dbReference type="AlphaFoldDB" id="A0A3M7KYR9"/>
<keyword evidence="1 2" id="KW-0694">RNA-binding</keyword>
<dbReference type="GO" id="GO:0003729">
    <property type="term" value="F:mRNA binding"/>
    <property type="evidence" value="ECO:0007669"/>
    <property type="project" value="TreeGrafter"/>
</dbReference>
<evidence type="ECO:0000256" key="1">
    <source>
        <dbReference type="ARBA" id="ARBA00022884"/>
    </source>
</evidence>
<dbReference type="PANTHER" id="PTHR23003:SF3">
    <property type="entry name" value="FI21236P1-RELATED"/>
    <property type="match status" value="1"/>
</dbReference>
<dbReference type="Pfam" id="PF00076">
    <property type="entry name" value="RRM_1"/>
    <property type="match status" value="2"/>
</dbReference>
<feature type="domain" description="RRM" evidence="3">
    <location>
        <begin position="90"/>
        <end position="167"/>
    </location>
</feature>
<feature type="domain" description="RRM" evidence="3">
    <location>
        <begin position="11"/>
        <end position="88"/>
    </location>
</feature>
<dbReference type="Proteomes" id="UP000279271">
    <property type="component" value="Unassembled WGS sequence"/>
</dbReference>
<gene>
    <name evidence="4" type="ORF">APUTEX25_005685</name>
</gene>
<dbReference type="SUPFAM" id="SSF54928">
    <property type="entry name" value="RNA-binding domain, RBD"/>
    <property type="match status" value="1"/>
</dbReference>
<dbReference type="GO" id="GO:0005634">
    <property type="term" value="C:nucleus"/>
    <property type="evidence" value="ECO:0007669"/>
    <property type="project" value="TreeGrafter"/>
</dbReference>
<evidence type="ECO:0000313" key="5">
    <source>
        <dbReference type="Proteomes" id="UP000279271"/>
    </source>
</evidence>
<dbReference type="InterPro" id="IPR012677">
    <property type="entry name" value="Nucleotide-bd_a/b_plait_sf"/>
</dbReference>
<dbReference type="GO" id="GO:1990904">
    <property type="term" value="C:ribonucleoprotein complex"/>
    <property type="evidence" value="ECO:0007669"/>
    <property type="project" value="TreeGrafter"/>
</dbReference>
<dbReference type="SMART" id="SM00360">
    <property type="entry name" value="RRM"/>
    <property type="match status" value="2"/>
</dbReference>
<dbReference type="PROSITE" id="PS50102">
    <property type="entry name" value="RRM"/>
    <property type="match status" value="2"/>
</dbReference>
<organism evidence="4 5">
    <name type="scientific">Auxenochlorella protothecoides</name>
    <name type="common">Green microalga</name>
    <name type="synonym">Chlorella protothecoides</name>
    <dbReference type="NCBI Taxonomy" id="3075"/>
    <lineage>
        <taxon>Eukaryota</taxon>
        <taxon>Viridiplantae</taxon>
        <taxon>Chlorophyta</taxon>
        <taxon>core chlorophytes</taxon>
        <taxon>Trebouxiophyceae</taxon>
        <taxon>Chlorellales</taxon>
        <taxon>Chlorellaceae</taxon>
        <taxon>Auxenochlorella</taxon>
    </lineage>
</organism>
<accession>A0A3M7KYR9</accession>
<dbReference type="EMBL" id="QOKY01000171">
    <property type="protein sequence ID" value="RMZ55059.1"/>
    <property type="molecule type" value="Genomic_DNA"/>
</dbReference>
<dbReference type="GO" id="GO:0005737">
    <property type="term" value="C:cytoplasm"/>
    <property type="evidence" value="ECO:0007669"/>
    <property type="project" value="TreeGrafter"/>
</dbReference>
<dbReference type="PANTHER" id="PTHR23003">
    <property type="entry name" value="RNA RECOGNITION MOTIF RRM DOMAIN CONTAINING PROTEIN"/>
    <property type="match status" value="1"/>
</dbReference>
<dbReference type="InterPro" id="IPR000504">
    <property type="entry name" value="RRM_dom"/>
</dbReference>
<comment type="caution">
    <text evidence="4">The sequence shown here is derived from an EMBL/GenBank/DDBJ whole genome shotgun (WGS) entry which is preliminary data.</text>
</comment>
<dbReference type="InterPro" id="IPR035979">
    <property type="entry name" value="RBD_domain_sf"/>
</dbReference>
<dbReference type="InterPro" id="IPR050374">
    <property type="entry name" value="RRT5_SRSF_SR"/>
</dbReference>
<evidence type="ECO:0000313" key="4">
    <source>
        <dbReference type="EMBL" id="RMZ55059.1"/>
    </source>
</evidence>
<evidence type="ECO:0000259" key="3">
    <source>
        <dbReference type="PROSITE" id="PS50102"/>
    </source>
</evidence>
<proteinExistence type="predicted"/>
<dbReference type="Gene3D" id="3.30.70.330">
    <property type="match status" value="2"/>
</dbReference>
<protein>
    <recommendedName>
        <fullName evidence="3">RRM domain-containing protein</fullName>
    </recommendedName>
</protein>
<evidence type="ECO:0000256" key="2">
    <source>
        <dbReference type="PROSITE-ProRule" id="PRU00176"/>
    </source>
</evidence>
<reference evidence="5" key="1">
    <citation type="journal article" date="2018" name="Algal Res.">
        <title>Characterization of plant carbon substrate utilization by Auxenochlorella protothecoides.</title>
        <authorList>
            <person name="Vogler B.W."/>
            <person name="Starkenburg S.R."/>
            <person name="Sudasinghe N."/>
            <person name="Schambach J.Y."/>
            <person name="Rollin J.A."/>
            <person name="Pattathil S."/>
            <person name="Barry A.N."/>
        </authorList>
    </citation>
    <scope>NUCLEOTIDE SEQUENCE [LARGE SCALE GENOMIC DNA]</scope>
    <source>
        <strain evidence="5">UTEX 25</strain>
    </source>
</reference>